<comment type="caution">
    <text evidence="3">The sequence shown here is derived from an EMBL/GenBank/DDBJ whole genome shotgun (WGS) entry which is preliminary data.</text>
</comment>
<feature type="transmembrane region" description="Helical" evidence="1">
    <location>
        <begin position="49"/>
        <end position="68"/>
    </location>
</feature>
<reference evidence="3" key="1">
    <citation type="journal article" date="2021" name="PeerJ">
        <title>Extensive microbial diversity within the chicken gut microbiome revealed by metagenomics and culture.</title>
        <authorList>
            <person name="Gilroy R."/>
            <person name="Ravi A."/>
            <person name="Getino M."/>
            <person name="Pursley I."/>
            <person name="Horton D.L."/>
            <person name="Alikhan N.F."/>
            <person name="Baker D."/>
            <person name="Gharbi K."/>
            <person name="Hall N."/>
            <person name="Watson M."/>
            <person name="Adriaenssens E.M."/>
            <person name="Foster-Nyarko E."/>
            <person name="Jarju S."/>
            <person name="Secka A."/>
            <person name="Antonio M."/>
            <person name="Oren A."/>
            <person name="Chaudhuri R.R."/>
            <person name="La Ragione R."/>
            <person name="Hildebrand F."/>
            <person name="Pallen M.J."/>
        </authorList>
    </citation>
    <scope>NUCLEOTIDE SEQUENCE</scope>
    <source>
        <strain evidence="3">CHK178-16964</strain>
    </source>
</reference>
<accession>A0A9D2HGX3</accession>
<reference evidence="3" key="2">
    <citation type="submission" date="2021-04" db="EMBL/GenBank/DDBJ databases">
        <authorList>
            <person name="Gilroy R."/>
        </authorList>
    </citation>
    <scope>NUCLEOTIDE SEQUENCE</scope>
    <source>
        <strain evidence="3">CHK178-16964</strain>
    </source>
</reference>
<keyword evidence="1" id="KW-1133">Transmembrane helix</keyword>
<evidence type="ECO:0000313" key="3">
    <source>
        <dbReference type="EMBL" id="HJA70637.1"/>
    </source>
</evidence>
<keyword evidence="1" id="KW-0472">Membrane</keyword>
<sequence length="294" mass="33120">MNQLQDAKKRYEEIPIPDDLSVKVQEAIERSSQKRRENSRIIRAGYRRFLSRSLGTAAAAMIVFTTLLNTSTAFADTVSGLPVVGTVARLLTFRSYEKNEDDLKISVEIPSVEMIAEDTNGLEDSVNQEILERCQAYADEAVSRAEAYREAFLATGGTEEEWAAHNIQIRVWYELKSQSEDYLSFVVKGTENWSSAYNRACYYNLDLKNGTMVTLKDLLGDDYIQQADESIKKQMEERAAAENISFLSPEEGGFTGITAETPFYINESGNPVIVFEKYEIAPGSAGEIYFEIER</sequence>
<evidence type="ECO:0000313" key="4">
    <source>
        <dbReference type="Proteomes" id="UP000823900"/>
    </source>
</evidence>
<dbReference type="AlphaFoldDB" id="A0A9D2HGX3"/>
<gene>
    <name evidence="3" type="ORF">IAA07_03525</name>
</gene>
<dbReference type="InterPro" id="IPR021729">
    <property type="entry name" value="DUF3298"/>
</dbReference>
<dbReference type="Pfam" id="PF11738">
    <property type="entry name" value="DUF3298"/>
    <property type="match status" value="1"/>
</dbReference>
<proteinExistence type="predicted"/>
<organism evidence="3 4">
    <name type="scientific">Candidatus Lachnoclostridium stercoravium</name>
    <dbReference type="NCBI Taxonomy" id="2838633"/>
    <lineage>
        <taxon>Bacteria</taxon>
        <taxon>Bacillati</taxon>
        <taxon>Bacillota</taxon>
        <taxon>Clostridia</taxon>
        <taxon>Lachnospirales</taxon>
        <taxon>Lachnospiraceae</taxon>
    </lineage>
</organism>
<dbReference type="Gene3D" id="3.30.565.40">
    <property type="entry name" value="Fervidobacterium nodosum Rt17-B1 like"/>
    <property type="match status" value="1"/>
</dbReference>
<dbReference type="Gene3D" id="3.90.640.20">
    <property type="entry name" value="Heat-shock cognate protein, ATPase"/>
    <property type="match status" value="1"/>
</dbReference>
<feature type="domain" description="DUF3298" evidence="2">
    <location>
        <begin position="216"/>
        <end position="293"/>
    </location>
</feature>
<dbReference type="EMBL" id="DWZA01000029">
    <property type="protein sequence ID" value="HJA70637.1"/>
    <property type="molecule type" value="Genomic_DNA"/>
</dbReference>
<protein>
    <submittedName>
        <fullName evidence="3">DUF3298 and DUF4163 domain-containing protein</fullName>
    </submittedName>
</protein>
<evidence type="ECO:0000256" key="1">
    <source>
        <dbReference type="SAM" id="Phobius"/>
    </source>
</evidence>
<name>A0A9D2HGX3_9FIRM</name>
<evidence type="ECO:0000259" key="2">
    <source>
        <dbReference type="Pfam" id="PF11738"/>
    </source>
</evidence>
<dbReference type="Proteomes" id="UP000823900">
    <property type="component" value="Unassembled WGS sequence"/>
</dbReference>
<dbReference type="InterPro" id="IPR037126">
    <property type="entry name" value="PdaC/RsiV-like_sf"/>
</dbReference>
<keyword evidence="1" id="KW-0812">Transmembrane</keyword>